<protein>
    <submittedName>
        <fullName evidence="2">tRNA (Adenosine(37)-N6)-threonylcarbamoyltransferase complex dimerization subunit type 1 TsaB</fullName>
        <ecNumber evidence="2">2.3.1.234</ecNumber>
    </submittedName>
</protein>
<dbReference type="SUPFAM" id="SSF53067">
    <property type="entry name" value="Actin-like ATPase domain"/>
    <property type="match status" value="1"/>
</dbReference>
<comment type="caution">
    <text evidence="2">The sequence shown here is derived from an EMBL/GenBank/DDBJ whole genome shotgun (WGS) entry which is preliminary data.</text>
</comment>
<name>A0ABV8RG55_9SPHN</name>
<dbReference type="EMBL" id="JBHSDH010000013">
    <property type="protein sequence ID" value="MFC4292408.1"/>
    <property type="molecule type" value="Genomic_DNA"/>
</dbReference>
<dbReference type="InterPro" id="IPR000905">
    <property type="entry name" value="Gcp-like_dom"/>
</dbReference>
<dbReference type="Proteomes" id="UP001595887">
    <property type="component" value="Unassembled WGS sequence"/>
</dbReference>
<dbReference type="InterPro" id="IPR022496">
    <property type="entry name" value="T6A_TsaB"/>
</dbReference>
<reference evidence="3" key="1">
    <citation type="journal article" date="2019" name="Int. J. Syst. Evol. Microbiol.">
        <title>The Global Catalogue of Microorganisms (GCM) 10K type strain sequencing project: providing services to taxonomists for standard genome sequencing and annotation.</title>
        <authorList>
            <consortium name="The Broad Institute Genomics Platform"/>
            <consortium name="The Broad Institute Genome Sequencing Center for Infectious Disease"/>
            <person name="Wu L."/>
            <person name="Ma J."/>
        </authorList>
    </citation>
    <scope>NUCLEOTIDE SEQUENCE [LARGE SCALE GENOMIC DNA]</scope>
    <source>
        <strain evidence="3">CECT 8531</strain>
    </source>
</reference>
<gene>
    <name evidence="2" type="primary">tsaB</name>
    <name evidence="2" type="ORF">ACFOWX_08265</name>
</gene>
<keyword evidence="2" id="KW-0012">Acyltransferase</keyword>
<evidence type="ECO:0000259" key="1">
    <source>
        <dbReference type="Pfam" id="PF00814"/>
    </source>
</evidence>
<keyword evidence="2" id="KW-0808">Transferase</keyword>
<evidence type="ECO:0000313" key="3">
    <source>
        <dbReference type="Proteomes" id="UP001595887"/>
    </source>
</evidence>
<accession>A0ABV8RG55</accession>
<sequence>MTAPPRILVIDTATKACSVALFYGDEPVAARHEVIGRGHAEKLIPFIQSLPENGRADRIAVNIGPGSFTGIRVGISAAKALALAWQADCFGYNCLALIAAMANSGTPVDAVMAGGHGEYFFQSFAADGKPVGNPASMKPDAALAISTAPVIAGDVAEQFAEARGNAAAYEHLPSAAMWPLIAASDELAPRPFYGRAPDAKPAKGSPSGILV</sequence>
<dbReference type="InterPro" id="IPR043129">
    <property type="entry name" value="ATPase_NBD"/>
</dbReference>
<dbReference type="Gene3D" id="3.30.420.40">
    <property type="match status" value="2"/>
</dbReference>
<dbReference type="GO" id="GO:0061711">
    <property type="term" value="F:tRNA N(6)-L-threonylcarbamoyladenine synthase activity"/>
    <property type="evidence" value="ECO:0007669"/>
    <property type="project" value="UniProtKB-EC"/>
</dbReference>
<dbReference type="EC" id="2.3.1.234" evidence="2"/>
<organism evidence="2 3">
    <name type="scientific">Sphingorhabdus arenilitoris</name>
    <dbReference type="NCBI Taxonomy" id="1490041"/>
    <lineage>
        <taxon>Bacteria</taxon>
        <taxon>Pseudomonadati</taxon>
        <taxon>Pseudomonadota</taxon>
        <taxon>Alphaproteobacteria</taxon>
        <taxon>Sphingomonadales</taxon>
        <taxon>Sphingomonadaceae</taxon>
        <taxon>Sphingorhabdus</taxon>
    </lineage>
</organism>
<feature type="domain" description="Gcp-like" evidence="1">
    <location>
        <begin position="34"/>
        <end position="144"/>
    </location>
</feature>
<proteinExistence type="predicted"/>
<dbReference type="RefSeq" id="WP_381423077.1">
    <property type="nucleotide sequence ID" value="NZ_JBHSDH010000013.1"/>
</dbReference>
<dbReference type="Pfam" id="PF00814">
    <property type="entry name" value="TsaD"/>
    <property type="match status" value="1"/>
</dbReference>
<keyword evidence="3" id="KW-1185">Reference proteome</keyword>
<evidence type="ECO:0000313" key="2">
    <source>
        <dbReference type="EMBL" id="MFC4292408.1"/>
    </source>
</evidence>
<dbReference type="NCBIfam" id="TIGR03725">
    <property type="entry name" value="T6A_YeaZ"/>
    <property type="match status" value="1"/>
</dbReference>